<organism evidence="1 2">
    <name type="scientific">Hyphomicrobium facile</name>
    <dbReference type="NCBI Taxonomy" id="51670"/>
    <lineage>
        <taxon>Bacteria</taxon>
        <taxon>Pseudomonadati</taxon>
        <taxon>Pseudomonadota</taxon>
        <taxon>Alphaproteobacteria</taxon>
        <taxon>Hyphomicrobiales</taxon>
        <taxon>Hyphomicrobiaceae</taxon>
        <taxon>Hyphomicrobium</taxon>
    </lineage>
</organism>
<dbReference type="OrthoDB" id="7672517at2"/>
<evidence type="ECO:0000313" key="2">
    <source>
        <dbReference type="Proteomes" id="UP000199423"/>
    </source>
</evidence>
<dbReference type="EMBL" id="FPCH01000001">
    <property type="protein sequence ID" value="SFV25668.1"/>
    <property type="molecule type" value="Genomic_DNA"/>
</dbReference>
<dbReference type="RefSeq" id="WP_092862444.1">
    <property type="nucleotide sequence ID" value="NZ_FPCH01000001.1"/>
</dbReference>
<accession>A0A1I7MTE8</accession>
<name>A0A1I7MTE8_9HYPH</name>
<sequence>MLDYIWSKLYARWLRSELVRPRPQIKLRHGTGKNLILGIGRNYSIADLRPFVRSARKFHDCRILLVVNDDAELGKALEAEGVDYLLDPGTPGLGRPHMNFARVADYIAVLQALMGQVERVFLADTRDVVFQADIFQALPDAPVIFCEEGEGFSHDVAGWNGNAIRRTFGADVYERVRRHEVICSGTVLARHGDAIMYLWEKLLLGQLVGRRHHMRSGVDQATTNVVARLNLAPSSIVIPYDGAIATLSGRNTKFLKVKDGVLVTAKGAVPAAVHQYDRAPEVRDFLYATYGGPALGKAGDKSKDSNLRKKLRQAFGLQGP</sequence>
<dbReference type="AlphaFoldDB" id="A0A1I7MTE8"/>
<evidence type="ECO:0000313" key="1">
    <source>
        <dbReference type="EMBL" id="SFV25668.1"/>
    </source>
</evidence>
<keyword evidence="2" id="KW-1185">Reference proteome</keyword>
<gene>
    <name evidence="1" type="ORF">SAMN04488557_0006</name>
</gene>
<dbReference type="STRING" id="51670.SAMN04488557_0006"/>
<proteinExistence type="predicted"/>
<protein>
    <submittedName>
        <fullName evidence="1">Uncharacterized protein</fullName>
    </submittedName>
</protein>
<dbReference type="Proteomes" id="UP000199423">
    <property type="component" value="Unassembled WGS sequence"/>
</dbReference>
<reference evidence="2" key="1">
    <citation type="submission" date="2016-10" db="EMBL/GenBank/DDBJ databases">
        <authorList>
            <person name="Varghese N."/>
            <person name="Submissions S."/>
        </authorList>
    </citation>
    <scope>NUCLEOTIDE SEQUENCE [LARGE SCALE GENOMIC DNA]</scope>
    <source>
        <strain evidence="2">DSM 1565</strain>
    </source>
</reference>